<accession>A0ABR8DEE2</accession>
<dbReference type="EMBL" id="JACJSG010000102">
    <property type="protein sequence ID" value="MBD2505605.1"/>
    <property type="molecule type" value="Genomic_DNA"/>
</dbReference>
<organism evidence="1 2">
    <name type="scientific">Anabaena azotica FACHB-119</name>
    <dbReference type="NCBI Taxonomy" id="947527"/>
    <lineage>
        <taxon>Bacteria</taxon>
        <taxon>Bacillati</taxon>
        <taxon>Cyanobacteriota</taxon>
        <taxon>Cyanophyceae</taxon>
        <taxon>Nostocales</taxon>
        <taxon>Nostocaceae</taxon>
        <taxon>Anabaena</taxon>
        <taxon>Anabaena azotica</taxon>
    </lineage>
</organism>
<sequence length="47" mass="5396">MRISARLIRSQDNVVVEADLVKLTQKHTSDYNSQWKEQLKLSGQAIP</sequence>
<dbReference type="Proteomes" id="UP000661112">
    <property type="component" value="Unassembled WGS sequence"/>
</dbReference>
<evidence type="ECO:0000313" key="1">
    <source>
        <dbReference type="EMBL" id="MBD2505605.1"/>
    </source>
</evidence>
<gene>
    <name evidence="1" type="ORF">H6G83_34290</name>
</gene>
<proteinExistence type="predicted"/>
<evidence type="ECO:0000313" key="2">
    <source>
        <dbReference type="Proteomes" id="UP000661112"/>
    </source>
</evidence>
<protein>
    <submittedName>
        <fullName evidence="1">Uncharacterized protein</fullName>
    </submittedName>
</protein>
<name>A0ABR8DEE2_9NOST</name>
<keyword evidence="2" id="KW-1185">Reference proteome</keyword>
<comment type="caution">
    <text evidence="1">The sequence shown here is derived from an EMBL/GenBank/DDBJ whole genome shotgun (WGS) entry which is preliminary data.</text>
</comment>
<reference evidence="1 2" key="1">
    <citation type="journal article" date="2020" name="ISME J.">
        <title>Comparative genomics reveals insights into cyanobacterial evolution and habitat adaptation.</title>
        <authorList>
            <person name="Chen M.Y."/>
            <person name="Teng W.K."/>
            <person name="Zhao L."/>
            <person name="Hu C.X."/>
            <person name="Zhou Y.K."/>
            <person name="Han B.P."/>
            <person name="Song L.R."/>
            <person name="Shu W.S."/>
        </authorList>
    </citation>
    <scope>NUCLEOTIDE SEQUENCE [LARGE SCALE GENOMIC DNA]</scope>
    <source>
        <strain evidence="1 2">FACHB-119</strain>
    </source>
</reference>
<dbReference type="RefSeq" id="WP_190480566.1">
    <property type="nucleotide sequence ID" value="NZ_JACJSG010000102.1"/>
</dbReference>